<keyword evidence="1" id="KW-0472">Membrane</keyword>
<evidence type="ECO:0000256" key="1">
    <source>
        <dbReference type="SAM" id="Phobius"/>
    </source>
</evidence>
<dbReference type="Proteomes" id="UP000019114">
    <property type="component" value="Unassembled WGS sequence"/>
</dbReference>
<organism evidence="2 3">
    <name type="scientific">Plasmodium falciparum NF135/5.C10</name>
    <dbReference type="NCBI Taxonomy" id="1036726"/>
    <lineage>
        <taxon>Eukaryota</taxon>
        <taxon>Sar</taxon>
        <taxon>Alveolata</taxon>
        <taxon>Apicomplexa</taxon>
        <taxon>Aconoidasida</taxon>
        <taxon>Haemosporida</taxon>
        <taxon>Plasmodiidae</taxon>
        <taxon>Plasmodium</taxon>
        <taxon>Plasmodium (Laverania)</taxon>
    </lineage>
</organism>
<evidence type="ECO:0000313" key="3">
    <source>
        <dbReference type="Proteomes" id="UP000019114"/>
    </source>
</evidence>
<gene>
    <name evidence="2" type="ORF">PFNF135_00165</name>
</gene>
<evidence type="ECO:0000313" key="2">
    <source>
        <dbReference type="EMBL" id="ETW45243.1"/>
    </source>
</evidence>
<accession>W4INF6</accession>
<dbReference type="EMBL" id="KI926017">
    <property type="protein sequence ID" value="ETW45243.1"/>
    <property type="molecule type" value="Genomic_DNA"/>
</dbReference>
<keyword evidence="1" id="KW-0812">Transmembrane</keyword>
<protein>
    <submittedName>
        <fullName evidence="2">Uncharacterized protein</fullName>
    </submittedName>
</protein>
<reference evidence="2 3" key="1">
    <citation type="submission" date="2013-02" db="EMBL/GenBank/DDBJ databases">
        <title>The Genome Annotation of Plasmodium falciparum NF135/5.C10.</title>
        <authorList>
            <consortium name="The Broad Institute Genome Sequencing Platform"/>
            <consortium name="The Broad Institute Genome Sequencing Center for Infectious Disease"/>
            <person name="Neafsey D."/>
            <person name="Hoffman S."/>
            <person name="Volkman S."/>
            <person name="Rosenthal P."/>
            <person name="Walker B."/>
            <person name="Young S.K."/>
            <person name="Zeng Q."/>
            <person name="Gargeya S."/>
            <person name="Fitzgerald M."/>
            <person name="Haas B."/>
            <person name="Abouelleil A."/>
            <person name="Allen A.W."/>
            <person name="Alvarado L."/>
            <person name="Arachchi H.M."/>
            <person name="Berlin A.M."/>
            <person name="Chapman S.B."/>
            <person name="Gainer-Dewar J."/>
            <person name="Goldberg J."/>
            <person name="Griggs A."/>
            <person name="Gujja S."/>
            <person name="Hansen M."/>
            <person name="Howarth C."/>
            <person name="Imamovic A."/>
            <person name="Ireland A."/>
            <person name="Larimer J."/>
            <person name="McCowan C."/>
            <person name="Murphy C."/>
            <person name="Pearson M."/>
            <person name="Poon T.W."/>
            <person name="Priest M."/>
            <person name="Roberts A."/>
            <person name="Saif S."/>
            <person name="Shea T."/>
            <person name="Sisk P."/>
            <person name="Sykes S."/>
            <person name="Wortman J."/>
            <person name="Nusbaum C."/>
            <person name="Birren B."/>
        </authorList>
    </citation>
    <scope>NUCLEOTIDE SEQUENCE [LARGE SCALE GENOMIC DNA]</scope>
    <source>
        <strain evidence="2 3">NF135/5.C10</strain>
    </source>
</reference>
<reference evidence="2 3" key="2">
    <citation type="submission" date="2013-02" db="EMBL/GenBank/DDBJ databases">
        <title>The Genome Sequence of Plasmodium falciparum NF135/5.C10.</title>
        <authorList>
            <consortium name="The Broad Institute Genome Sequencing Platform"/>
            <consortium name="The Broad Institute Genome Sequencing Center for Infectious Disease"/>
            <person name="Neafsey D."/>
            <person name="Cheeseman I."/>
            <person name="Volkman S."/>
            <person name="Adams J."/>
            <person name="Walker B."/>
            <person name="Young S.K."/>
            <person name="Zeng Q."/>
            <person name="Gargeya S."/>
            <person name="Fitzgerald M."/>
            <person name="Haas B."/>
            <person name="Abouelleil A."/>
            <person name="Alvarado L."/>
            <person name="Arachchi H.M."/>
            <person name="Berlin A.M."/>
            <person name="Chapman S.B."/>
            <person name="Dewar J."/>
            <person name="Goldberg J."/>
            <person name="Griggs A."/>
            <person name="Gujja S."/>
            <person name="Hansen M."/>
            <person name="Howarth C."/>
            <person name="Imamovic A."/>
            <person name="Larimer J."/>
            <person name="McCowan C."/>
            <person name="Murphy C."/>
            <person name="Neiman D."/>
            <person name="Pearson M."/>
            <person name="Priest M."/>
            <person name="Roberts A."/>
            <person name="Saif S."/>
            <person name="Shea T."/>
            <person name="Sisk P."/>
            <person name="Sykes S."/>
            <person name="Wortman J."/>
            <person name="Nusbaum C."/>
            <person name="Birren B."/>
        </authorList>
    </citation>
    <scope>NUCLEOTIDE SEQUENCE [LARGE SCALE GENOMIC DNA]</scope>
    <source>
        <strain evidence="2 3">NF135/5.C10</strain>
    </source>
</reference>
<name>W4INF6_PLAFA</name>
<feature type="transmembrane region" description="Helical" evidence="1">
    <location>
        <begin position="21"/>
        <end position="37"/>
    </location>
</feature>
<sequence length="103" mass="12529">MILIHRNLNYSISLSGMFGKSLYCILIILEYILGYLFDKNRDIYCYSYVVYTHNNYCSKHWYIIYNTKNYTQKYGCSKKTYFNNGKIIVHYIIELYDFNHKIL</sequence>
<keyword evidence="1" id="KW-1133">Transmembrane helix</keyword>
<dbReference type="AlphaFoldDB" id="W4INF6"/>
<proteinExistence type="predicted"/>